<feature type="signal peptide" evidence="1">
    <location>
        <begin position="1"/>
        <end position="21"/>
    </location>
</feature>
<dbReference type="Proteomes" id="UP001630127">
    <property type="component" value="Unassembled WGS sequence"/>
</dbReference>
<protein>
    <submittedName>
        <fullName evidence="2">Uncharacterized protein</fullName>
    </submittedName>
</protein>
<evidence type="ECO:0000256" key="1">
    <source>
        <dbReference type="SAM" id="SignalP"/>
    </source>
</evidence>
<sequence length="191" mass="22640">MITLGILKVLLSANLISLTRQKKISNKFEFGPLELLWLELFCFPERMAFEHLMKKQGLTQGSWLIKDWVIEHRERYKSMDQQGTVLNRPIDFKIWKMISSSGWDWETIKGILKIDLFLFALRVIRNGYKNNVLQSLYMMTGKRQGTWKVRVKKQNSRDRKLRYSMEPVASKAQGFEEHLRDLLESLGEMIR</sequence>
<keyword evidence="1" id="KW-0732">Signal</keyword>
<accession>A0ABD2Z0C2</accession>
<keyword evidence="3" id="KW-1185">Reference proteome</keyword>
<name>A0ABD2Z0C2_9GENT</name>
<evidence type="ECO:0000313" key="3">
    <source>
        <dbReference type="Proteomes" id="UP001630127"/>
    </source>
</evidence>
<proteinExistence type="predicted"/>
<dbReference type="AlphaFoldDB" id="A0ABD2Z0C2"/>
<dbReference type="EMBL" id="JBJUIK010000011">
    <property type="protein sequence ID" value="KAL3512960.1"/>
    <property type="molecule type" value="Genomic_DNA"/>
</dbReference>
<gene>
    <name evidence="2" type="ORF">ACH5RR_025677</name>
</gene>
<feature type="chain" id="PRO_5044866335" evidence="1">
    <location>
        <begin position="22"/>
        <end position="191"/>
    </location>
</feature>
<reference evidence="2 3" key="1">
    <citation type="submission" date="2024-11" db="EMBL/GenBank/DDBJ databases">
        <title>A near-complete genome assembly of Cinchona calisaya.</title>
        <authorList>
            <person name="Lian D.C."/>
            <person name="Zhao X.W."/>
            <person name="Wei L."/>
        </authorList>
    </citation>
    <scope>NUCLEOTIDE SEQUENCE [LARGE SCALE GENOMIC DNA]</scope>
    <source>
        <tissue evidence="2">Nenye</tissue>
    </source>
</reference>
<evidence type="ECO:0000313" key="2">
    <source>
        <dbReference type="EMBL" id="KAL3512960.1"/>
    </source>
</evidence>
<comment type="caution">
    <text evidence="2">The sequence shown here is derived from an EMBL/GenBank/DDBJ whole genome shotgun (WGS) entry which is preliminary data.</text>
</comment>
<organism evidence="2 3">
    <name type="scientific">Cinchona calisaya</name>
    <dbReference type="NCBI Taxonomy" id="153742"/>
    <lineage>
        <taxon>Eukaryota</taxon>
        <taxon>Viridiplantae</taxon>
        <taxon>Streptophyta</taxon>
        <taxon>Embryophyta</taxon>
        <taxon>Tracheophyta</taxon>
        <taxon>Spermatophyta</taxon>
        <taxon>Magnoliopsida</taxon>
        <taxon>eudicotyledons</taxon>
        <taxon>Gunneridae</taxon>
        <taxon>Pentapetalae</taxon>
        <taxon>asterids</taxon>
        <taxon>lamiids</taxon>
        <taxon>Gentianales</taxon>
        <taxon>Rubiaceae</taxon>
        <taxon>Cinchonoideae</taxon>
        <taxon>Cinchoneae</taxon>
        <taxon>Cinchona</taxon>
    </lineage>
</organism>